<accession>A0ACC2EQT3</accession>
<keyword evidence="2" id="KW-1185">Reference proteome</keyword>
<evidence type="ECO:0000313" key="2">
    <source>
        <dbReference type="Proteomes" id="UP001162992"/>
    </source>
</evidence>
<organism evidence="1 2">
    <name type="scientific">Diphasiastrum complanatum</name>
    <name type="common">Issler's clubmoss</name>
    <name type="synonym">Lycopodium complanatum</name>
    <dbReference type="NCBI Taxonomy" id="34168"/>
    <lineage>
        <taxon>Eukaryota</taxon>
        <taxon>Viridiplantae</taxon>
        <taxon>Streptophyta</taxon>
        <taxon>Embryophyta</taxon>
        <taxon>Tracheophyta</taxon>
        <taxon>Lycopodiopsida</taxon>
        <taxon>Lycopodiales</taxon>
        <taxon>Lycopodiaceae</taxon>
        <taxon>Lycopodioideae</taxon>
        <taxon>Diphasiastrum</taxon>
    </lineage>
</organism>
<gene>
    <name evidence="1" type="ORF">O6H91_01G049400</name>
</gene>
<dbReference type="EMBL" id="CM055092">
    <property type="protein sequence ID" value="KAJ7568806.1"/>
    <property type="molecule type" value="Genomic_DNA"/>
</dbReference>
<dbReference type="Proteomes" id="UP001162992">
    <property type="component" value="Chromosome 1"/>
</dbReference>
<evidence type="ECO:0000313" key="1">
    <source>
        <dbReference type="EMBL" id="KAJ7568806.1"/>
    </source>
</evidence>
<comment type="caution">
    <text evidence="1">The sequence shown here is derived from an EMBL/GenBank/DDBJ whole genome shotgun (WGS) entry which is preliminary data.</text>
</comment>
<protein>
    <submittedName>
        <fullName evidence="1">Uncharacterized protein</fullName>
    </submittedName>
</protein>
<reference evidence="2" key="1">
    <citation type="journal article" date="2024" name="Proc. Natl. Acad. Sci. U.S.A.">
        <title>Extraordinary preservation of gene collinearity over three hundred million years revealed in homosporous lycophytes.</title>
        <authorList>
            <person name="Li C."/>
            <person name="Wickell D."/>
            <person name="Kuo L.Y."/>
            <person name="Chen X."/>
            <person name="Nie B."/>
            <person name="Liao X."/>
            <person name="Peng D."/>
            <person name="Ji J."/>
            <person name="Jenkins J."/>
            <person name="Williams M."/>
            <person name="Shu S."/>
            <person name="Plott C."/>
            <person name="Barry K."/>
            <person name="Rajasekar S."/>
            <person name="Grimwood J."/>
            <person name="Han X."/>
            <person name="Sun S."/>
            <person name="Hou Z."/>
            <person name="He W."/>
            <person name="Dai G."/>
            <person name="Sun C."/>
            <person name="Schmutz J."/>
            <person name="Leebens-Mack J.H."/>
            <person name="Li F.W."/>
            <person name="Wang L."/>
        </authorList>
    </citation>
    <scope>NUCLEOTIDE SEQUENCE [LARGE SCALE GENOMIC DNA]</scope>
    <source>
        <strain evidence="2">cv. PW_Plant_1</strain>
    </source>
</reference>
<sequence length="199" mass="21337">MKGSALAWLLIISTLLLDIIAFGLALGAESRRSTAVARHDVNSSITYCKYSKDVSTGMGVGAFFLLLFGQLLITGATRCLCGSTSLRQGGARTLAVTLFVLSWFSFIIAEICLIAGASKAAYRTKSTTFFSTHPLTCETLRKGIFSAAAAFSFFTLIFSEGYYVSQLGADDGPWQPQSYAGASVGMTSYPKSREDQARV</sequence>
<name>A0ACC2EQT3_DIPCM</name>
<proteinExistence type="predicted"/>